<comment type="caution">
    <text evidence="2">The sequence shown here is derived from an EMBL/GenBank/DDBJ whole genome shotgun (WGS) entry which is preliminary data.</text>
</comment>
<evidence type="ECO:0000313" key="2">
    <source>
        <dbReference type="EMBL" id="KAJ7019051.1"/>
    </source>
</evidence>
<evidence type="ECO:0000313" key="3">
    <source>
        <dbReference type="Proteomes" id="UP001218188"/>
    </source>
</evidence>
<name>A0AAD6S0L7_9AGAR</name>
<sequence length="402" mass="44501">MAQTGTKRKGTAMVVRQTKRPRVDDVAVDVDVDTGLMDGPFFQPPSKETMEGAIIKLMFLSNLIETDVGDMPNPRHLVPDEPHAAQILVGRYLLRAEAMAESQTFMCLQCKRKLVKDERPPLALANWMWVGRPPLELLILRSRRASPDRPLLSGDPATIGVTFVGAGNAPLKVFPYFLHIRRERVFEALVWLKENNALYADIEHLTRPVEAAAGGCARPGDTEGRAAVGTGDHRVRWIKQPIEPIVIPLQAHGVMDVQGDSVPETERMAHALANVAAPVVNQDFLIRKSSAFVNEYARKDADGKRFDGGPENANHMLGAFPVLFPYGKGGMEVERTTTVPYETHVPVFGCYPKAPVAFMKLKVADFVKASAEEARRVPFSNPVIRALRKQLTSLRARVPGYR</sequence>
<dbReference type="Pfam" id="PF20209">
    <property type="entry name" value="DUF6570"/>
    <property type="match status" value="1"/>
</dbReference>
<gene>
    <name evidence="2" type="ORF">C8F04DRAFT_1198140</name>
</gene>
<accession>A0AAD6S0L7</accession>
<dbReference type="AlphaFoldDB" id="A0AAD6S0L7"/>
<keyword evidence="3" id="KW-1185">Reference proteome</keyword>
<reference evidence="2" key="1">
    <citation type="submission" date="2023-03" db="EMBL/GenBank/DDBJ databases">
        <title>Massive genome expansion in bonnet fungi (Mycena s.s.) driven by repeated elements and novel gene families across ecological guilds.</title>
        <authorList>
            <consortium name="Lawrence Berkeley National Laboratory"/>
            <person name="Harder C.B."/>
            <person name="Miyauchi S."/>
            <person name="Viragh M."/>
            <person name="Kuo A."/>
            <person name="Thoen E."/>
            <person name="Andreopoulos B."/>
            <person name="Lu D."/>
            <person name="Skrede I."/>
            <person name="Drula E."/>
            <person name="Henrissat B."/>
            <person name="Morin E."/>
            <person name="Kohler A."/>
            <person name="Barry K."/>
            <person name="LaButti K."/>
            <person name="Morin E."/>
            <person name="Salamov A."/>
            <person name="Lipzen A."/>
            <person name="Mereny Z."/>
            <person name="Hegedus B."/>
            <person name="Baldrian P."/>
            <person name="Stursova M."/>
            <person name="Weitz H."/>
            <person name="Taylor A."/>
            <person name="Grigoriev I.V."/>
            <person name="Nagy L.G."/>
            <person name="Martin F."/>
            <person name="Kauserud H."/>
        </authorList>
    </citation>
    <scope>NUCLEOTIDE SEQUENCE</scope>
    <source>
        <strain evidence="2">CBHHK200</strain>
    </source>
</reference>
<proteinExistence type="predicted"/>
<organism evidence="2 3">
    <name type="scientific">Mycena alexandri</name>
    <dbReference type="NCBI Taxonomy" id="1745969"/>
    <lineage>
        <taxon>Eukaryota</taxon>
        <taxon>Fungi</taxon>
        <taxon>Dikarya</taxon>
        <taxon>Basidiomycota</taxon>
        <taxon>Agaricomycotina</taxon>
        <taxon>Agaricomycetes</taxon>
        <taxon>Agaricomycetidae</taxon>
        <taxon>Agaricales</taxon>
        <taxon>Marasmiineae</taxon>
        <taxon>Mycenaceae</taxon>
        <taxon>Mycena</taxon>
    </lineage>
</organism>
<dbReference type="InterPro" id="IPR046700">
    <property type="entry name" value="DUF6570"/>
</dbReference>
<feature type="domain" description="DUF6570" evidence="1">
    <location>
        <begin position="156"/>
        <end position="203"/>
    </location>
</feature>
<evidence type="ECO:0000259" key="1">
    <source>
        <dbReference type="Pfam" id="PF20209"/>
    </source>
</evidence>
<dbReference type="Proteomes" id="UP001218188">
    <property type="component" value="Unassembled WGS sequence"/>
</dbReference>
<dbReference type="EMBL" id="JARJCM010000309">
    <property type="protein sequence ID" value="KAJ7019051.1"/>
    <property type="molecule type" value="Genomic_DNA"/>
</dbReference>
<protein>
    <recommendedName>
        <fullName evidence="1">DUF6570 domain-containing protein</fullName>
    </recommendedName>
</protein>